<dbReference type="OrthoDB" id="6892207at2"/>
<dbReference type="AlphaFoldDB" id="A0A317CWN0"/>
<comment type="caution">
    <text evidence="1">The sequence shown here is derived from an EMBL/GenBank/DDBJ whole genome shotgun (WGS) entry which is preliminary data.</text>
</comment>
<protein>
    <recommendedName>
        <fullName evidence="3">Thioredoxin domain-containing protein</fullName>
    </recommendedName>
</protein>
<evidence type="ECO:0008006" key="3">
    <source>
        <dbReference type="Google" id="ProtNLM"/>
    </source>
</evidence>
<organism evidence="1 2">
    <name type="scientific">Leucothrix pacifica</name>
    <dbReference type="NCBI Taxonomy" id="1247513"/>
    <lineage>
        <taxon>Bacteria</taxon>
        <taxon>Pseudomonadati</taxon>
        <taxon>Pseudomonadota</taxon>
        <taxon>Gammaproteobacteria</taxon>
        <taxon>Thiotrichales</taxon>
        <taxon>Thiotrichaceae</taxon>
        <taxon>Leucothrix</taxon>
    </lineage>
</organism>
<dbReference type="Proteomes" id="UP000245539">
    <property type="component" value="Unassembled WGS sequence"/>
</dbReference>
<dbReference type="RefSeq" id="WP_109835664.1">
    <property type="nucleotide sequence ID" value="NZ_QGKM01000001.1"/>
</dbReference>
<dbReference type="Gene3D" id="3.40.30.10">
    <property type="entry name" value="Glutaredoxin"/>
    <property type="match status" value="1"/>
</dbReference>
<keyword evidence="2" id="KW-1185">Reference proteome</keyword>
<proteinExistence type="predicted"/>
<reference evidence="1 2" key="1">
    <citation type="submission" date="2018-05" db="EMBL/GenBank/DDBJ databases">
        <title>Leucothrix arctica sp. nov., isolated from Arctic seawater.</title>
        <authorList>
            <person name="Choi A."/>
            <person name="Baek K."/>
        </authorList>
    </citation>
    <scope>NUCLEOTIDE SEQUENCE [LARGE SCALE GENOMIC DNA]</scope>
    <source>
        <strain evidence="1 2">JCM 18388</strain>
    </source>
</reference>
<name>A0A317CWN0_9GAMM</name>
<sequence>MTHVTFVKKKLANGDWCPKCNDVAARLEKDNTAQFIDQTVVADVNDPESEGLKLASEYQMERAPFFVVKDTATDSVEVFDVYFKFKRHMQRVAKTA</sequence>
<evidence type="ECO:0000313" key="1">
    <source>
        <dbReference type="EMBL" id="PWR00683.1"/>
    </source>
</evidence>
<dbReference type="EMBL" id="QGKM01000001">
    <property type="protein sequence ID" value="PWR00683.1"/>
    <property type="molecule type" value="Genomic_DNA"/>
</dbReference>
<gene>
    <name evidence="1" type="ORF">DKW60_00295</name>
</gene>
<evidence type="ECO:0000313" key="2">
    <source>
        <dbReference type="Proteomes" id="UP000245539"/>
    </source>
</evidence>
<accession>A0A317CWN0</accession>